<gene>
    <name evidence="1" type="ORF">E3N88_01812</name>
</gene>
<dbReference type="InterPro" id="IPR012442">
    <property type="entry name" value="DUF1645_plant"/>
</dbReference>
<organism evidence="1 2">
    <name type="scientific">Mikania micrantha</name>
    <name type="common">bitter vine</name>
    <dbReference type="NCBI Taxonomy" id="192012"/>
    <lineage>
        <taxon>Eukaryota</taxon>
        <taxon>Viridiplantae</taxon>
        <taxon>Streptophyta</taxon>
        <taxon>Embryophyta</taxon>
        <taxon>Tracheophyta</taxon>
        <taxon>Spermatophyta</taxon>
        <taxon>Magnoliopsida</taxon>
        <taxon>eudicotyledons</taxon>
        <taxon>Gunneridae</taxon>
        <taxon>Pentapetalae</taxon>
        <taxon>asterids</taxon>
        <taxon>campanulids</taxon>
        <taxon>Asterales</taxon>
        <taxon>Asteraceae</taxon>
        <taxon>Asteroideae</taxon>
        <taxon>Heliantheae alliance</taxon>
        <taxon>Eupatorieae</taxon>
        <taxon>Mikania</taxon>
    </lineage>
</organism>
<name>A0A5N6Q3M9_9ASTR</name>
<dbReference type="Proteomes" id="UP000326396">
    <property type="component" value="Linkage Group LG1"/>
</dbReference>
<accession>A0A5N6Q3M9</accession>
<protein>
    <submittedName>
        <fullName evidence="1">Uncharacterized protein</fullName>
    </submittedName>
</protein>
<evidence type="ECO:0000313" key="1">
    <source>
        <dbReference type="EMBL" id="KAD7478676.1"/>
    </source>
</evidence>
<dbReference type="OrthoDB" id="1111059at2759"/>
<comment type="caution">
    <text evidence="1">The sequence shown here is derived from an EMBL/GenBank/DDBJ whole genome shotgun (WGS) entry which is preliminary data.</text>
</comment>
<sequence>MHPQGTIEESESSPSFNCYSSETSTSISIAKVIREEQQASQFHEIEDEDFEFSLLVDKDVSEKQINSRGWTAFPVFNRDLLVNDKVDREINAKDDEIDASFSITGSLAKLFVDDPDESSSYSSSEVDELENLPSGTFCVWRPKTDGESSPVMSKCKKSSSTGSGSKRWRIRYLLRRSNSEGKEPMVLLASKNADGSKLKRNSGEVSKVAGRWKAQTPVHEQFYVQRRAENEIGKRKSYLPYRKDLVGLFANVNGMGKMLPF</sequence>
<proteinExistence type="predicted"/>
<reference evidence="1 2" key="1">
    <citation type="submission" date="2019-05" db="EMBL/GenBank/DDBJ databases">
        <title>Mikania micrantha, genome provides insights into the molecular mechanism of rapid growth.</title>
        <authorList>
            <person name="Liu B."/>
        </authorList>
    </citation>
    <scope>NUCLEOTIDE SEQUENCE [LARGE SCALE GENOMIC DNA]</scope>
    <source>
        <strain evidence="1">NLD-2019</strain>
        <tissue evidence="1">Leaf</tissue>
    </source>
</reference>
<dbReference type="EMBL" id="SZYD01000001">
    <property type="protein sequence ID" value="KAD7478676.1"/>
    <property type="molecule type" value="Genomic_DNA"/>
</dbReference>
<evidence type="ECO:0000313" key="2">
    <source>
        <dbReference type="Proteomes" id="UP000326396"/>
    </source>
</evidence>
<dbReference type="PANTHER" id="PTHR33095:SF123">
    <property type="entry name" value="HMG BOX DOMAIN-CONTAINING PROTEIN"/>
    <property type="match status" value="1"/>
</dbReference>
<keyword evidence="2" id="KW-1185">Reference proteome</keyword>
<dbReference type="Pfam" id="PF07816">
    <property type="entry name" value="DUF1645"/>
    <property type="match status" value="1"/>
</dbReference>
<dbReference type="AlphaFoldDB" id="A0A5N6Q3M9"/>
<dbReference type="PANTHER" id="PTHR33095">
    <property type="entry name" value="OS07G0619500 PROTEIN"/>
    <property type="match status" value="1"/>
</dbReference>